<gene>
    <name evidence="1" type="ORF">I5803_09755</name>
</gene>
<sequence>MPQAPLMALLAPAPPAPPPSTRIERFPGLAAKGYEPHPLHGPDAVWVEKNCYGDLWIELLHCLRLDPCAMLPFTLAVDFEGDQWTFFKPPLGELHDLYGLDVQELAVWRPMVDHAREHLSAGKLIACEMDAFWLPDTAATDYRQKHTKTTIVLANIDIEEQWLGYFHNAGYYELQGEDFRGLFRIGEPEDPGYMPLFAELIRTDRVKRRAPMELASLSLDLLERHWRRRPRTNPLTRFGQRLTSEFPSLRSAGLAHYHSWAFATIRQAGAAFDLTAEYLRWQSDFGHYGLADAALRFDEIAQSMKTLILKAARSVNSGRPLQASELIETSAAAWEEGMAMVGRSLGCKAEAAWRLETAE</sequence>
<organism evidence="1 2">
    <name type="scientific">Caenimonas aquaedulcis</name>
    <dbReference type="NCBI Taxonomy" id="2793270"/>
    <lineage>
        <taxon>Bacteria</taxon>
        <taxon>Pseudomonadati</taxon>
        <taxon>Pseudomonadota</taxon>
        <taxon>Betaproteobacteria</taxon>
        <taxon>Burkholderiales</taxon>
        <taxon>Comamonadaceae</taxon>
        <taxon>Caenimonas</taxon>
    </lineage>
</organism>
<accession>A0A931MGL3</accession>
<keyword evidence="2" id="KW-1185">Reference proteome</keyword>
<proteinExistence type="predicted"/>
<dbReference type="InterPro" id="IPR014989">
    <property type="entry name" value="DUF1839"/>
</dbReference>
<reference evidence="1" key="1">
    <citation type="submission" date="2020-11" db="EMBL/GenBank/DDBJ databases">
        <title>Bacterial whole genome sequence for Caenimonas sp. DR4.4.</title>
        <authorList>
            <person name="Le V."/>
            <person name="Ko S.-R."/>
            <person name="Ahn C.-Y."/>
            <person name="Oh H.-M."/>
        </authorList>
    </citation>
    <scope>NUCLEOTIDE SEQUENCE</scope>
    <source>
        <strain evidence="1">DR4.4</strain>
    </source>
</reference>
<comment type="caution">
    <text evidence="1">The sequence shown here is derived from an EMBL/GenBank/DDBJ whole genome shotgun (WGS) entry which is preliminary data.</text>
</comment>
<dbReference type="EMBL" id="JADWYS010000001">
    <property type="protein sequence ID" value="MBG9388306.1"/>
    <property type="molecule type" value="Genomic_DNA"/>
</dbReference>
<name>A0A931MGL3_9BURK</name>
<evidence type="ECO:0000313" key="1">
    <source>
        <dbReference type="EMBL" id="MBG9388306.1"/>
    </source>
</evidence>
<dbReference type="Proteomes" id="UP000651050">
    <property type="component" value="Unassembled WGS sequence"/>
</dbReference>
<dbReference type="AlphaFoldDB" id="A0A931MGL3"/>
<dbReference type="Pfam" id="PF08893">
    <property type="entry name" value="DUF1839"/>
    <property type="match status" value="1"/>
</dbReference>
<evidence type="ECO:0000313" key="2">
    <source>
        <dbReference type="Proteomes" id="UP000651050"/>
    </source>
</evidence>
<dbReference type="RefSeq" id="WP_196986176.1">
    <property type="nucleotide sequence ID" value="NZ_JADWYS010000001.1"/>
</dbReference>
<protein>
    <submittedName>
        <fullName evidence="1">DUF1839 family protein</fullName>
    </submittedName>
</protein>